<feature type="region of interest" description="Disordered" evidence="1">
    <location>
        <begin position="333"/>
        <end position="367"/>
    </location>
</feature>
<accession>A0A6A6ACT6</accession>
<dbReference type="Proteomes" id="UP000799771">
    <property type="component" value="Unassembled WGS sequence"/>
</dbReference>
<dbReference type="AlphaFoldDB" id="A0A6A6ACT6"/>
<evidence type="ECO:0000313" key="2">
    <source>
        <dbReference type="EMBL" id="KAF2128794.1"/>
    </source>
</evidence>
<dbReference type="GeneID" id="54403242"/>
<sequence length="391" mass="40596">MLFSQLCRAVMFGRGISAMTSQQDRLLNLTTTVSSEAQAVETESIDPAPWSTWADGDWNWRPHLEASETAFDSASSTSRADRLASEPTPAAPAVETILEGFFSSILPTVHLEISATGWETEVGAAPTAPRQQNLEPQETEASSGYIIDVALPPPITHNGVTLRPVPVTSTATVTVGGGFLMPSVVVDVQYAAGSSVLPVGTPVVIENAVIELQTDSSGFTVLVADDTTTTLSTQTVPDVQAAGSTTSIEFVESTESIKSIESTKSAESITTTAPIHISTTVIDGTTEYVFAGQTLAPDHPVTVGDIPISIATKDGSTVLFMGNLTTTFVGGRATTPASASGSATITTSTSGRVTSLDQRPASTTSNARGSNSFNGVLGYVAMTAAIILSIY</sequence>
<reference evidence="2" key="1">
    <citation type="journal article" date="2020" name="Stud. Mycol.">
        <title>101 Dothideomycetes genomes: a test case for predicting lifestyles and emergence of pathogens.</title>
        <authorList>
            <person name="Haridas S."/>
            <person name="Albert R."/>
            <person name="Binder M."/>
            <person name="Bloem J."/>
            <person name="Labutti K."/>
            <person name="Salamov A."/>
            <person name="Andreopoulos B."/>
            <person name="Baker S."/>
            <person name="Barry K."/>
            <person name="Bills G."/>
            <person name="Bluhm B."/>
            <person name="Cannon C."/>
            <person name="Castanera R."/>
            <person name="Culley D."/>
            <person name="Daum C."/>
            <person name="Ezra D."/>
            <person name="Gonzalez J."/>
            <person name="Henrissat B."/>
            <person name="Kuo A."/>
            <person name="Liang C."/>
            <person name="Lipzen A."/>
            <person name="Lutzoni F."/>
            <person name="Magnuson J."/>
            <person name="Mondo S."/>
            <person name="Nolan M."/>
            <person name="Ohm R."/>
            <person name="Pangilinan J."/>
            <person name="Park H.-J."/>
            <person name="Ramirez L."/>
            <person name="Alfaro M."/>
            <person name="Sun H."/>
            <person name="Tritt A."/>
            <person name="Yoshinaga Y."/>
            <person name="Zwiers L.-H."/>
            <person name="Turgeon B."/>
            <person name="Goodwin S."/>
            <person name="Spatafora J."/>
            <person name="Crous P."/>
            <person name="Grigoriev I."/>
        </authorList>
    </citation>
    <scope>NUCLEOTIDE SEQUENCE</scope>
    <source>
        <strain evidence="2">CBS 119687</strain>
    </source>
</reference>
<dbReference type="OrthoDB" id="3944128at2759"/>
<feature type="compositionally biased region" description="Low complexity" evidence="1">
    <location>
        <begin position="333"/>
        <end position="351"/>
    </location>
</feature>
<dbReference type="RefSeq" id="XP_033523183.1">
    <property type="nucleotide sequence ID" value="XM_033662810.1"/>
</dbReference>
<dbReference type="EMBL" id="ML977507">
    <property type="protein sequence ID" value="KAF2128794.1"/>
    <property type="molecule type" value="Genomic_DNA"/>
</dbReference>
<name>A0A6A6ACT6_9PLEO</name>
<protein>
    <submittedName>
        <fullName evidence="2">Uncharacterized protein</fullName>
    </submittedName>
</protein>
<feature type="region of interest" description="Disordered" evidence="1">
    <location>
        <begin position="69"/>
        <end position="89"/>
    </location>
</feature>
<keyword evidence="3" id="KW-1185">Reference proteome</keyword>
<proteinExistence type="predicted"/>
<evidence type="ECO:0000313" key="3">
    <source>
        <dbReference type="Proteomes" id="UP000799771"/>
    </source>
</evidence>
<organism evidence="2 3">
    <name type="scientific">Dothidotthia symphoricarpi CBS 119687</name>
    <dbReference type="NCBI Taxonomy" id="1392245"/>
    <lineage>
        <taxon>Eukaryota</taxon>
        <taxon>Fungi</taxon>
        <taxon>Dikarya</taxon>
        <taxon>Ascomycota</taxon>
        <taxon>Pezizomycotina</taxon>
        <taxon>Dothideomycetes</taxon>
        <taxon>Pleosporomycetidae</taxon>
        <taxon>Pleosporales</taxon>
        <taxon>Dothidotthiaceae</taxon>
        <taxon>Dothidotthia</taxon>
    </lineage>
</organism>
<feature type="compositionally biased region" description="Polar residues" evidence="1">
    <location>
        <begin position="352"/>
        <end position="367"/>
    </location>
</feature>
<evidence type="ECO:0000256" key="1">
    <source>
        <dbReference type="SAM" id="MobiDB-lite"/>
    </source>
</evidence>
<gene>
    <name evidence="2" type="ORF">P153DRAFT_25907</name>
</gene>